<comment type="caution">
    <text evidence="2">The sequence shown here is derived from an EMBL/GenBank/DDBJ whole genome shotgun (WGS) entry which is preliminary data.</text>
</comment>
<proteinExistence type="predicted"/>
<feature type="region of interest" description="Disordered" evidence="1">
    <location>
        <begin position="1"/>
        <end position="21"/>
    </location>
</feature>
<evidence type="ECO:0000313" key="3">
    <source>
        <dbReference type="Proteomes" id="UP001174694"/>
    </source>
</evidence>
<dbReference type="EMBL" id="JANBVO010000120">
    <property type="protein sequence ID" value="KAJ9129925.1"/>
    <property type="molecule type" value="Genomic_DNA"/>
</dbReference>
<keyword evidence="3" id="KW-1185">Reference proteome</keyword>
<feature type="compositionally biased region" description="Basic and acidic residues" evidence="1">
    <location>
        <begin position="99"/>
        <end position="112"/>
    </location>
</feature>
<accession>A0AA38R7L8</accession>
<organism evidence="2 3">
    <name type="scientific">Pleurostoma richardsiae</name>
    <dbReference type="NCBI Taxonomy" id="41990"/>
    <lineage>
        <taxon>Eukaryota</taxon>
        <taxon>Fungi</taxon>
        <taxon>Dikarya</taxon>
        <taxon>Ascomycota</taxon>
        <taxon>Pezizomycotina</taxon>
        <taxon>Sordariomycetes</taxon>
        <taxon>Sordariomycetidae</taxon>
        <taxon>Calosphaeriales</taxon>
        <taxon>Pleurostomataceae</taxon>
        <taxon>Pleurostoma</taxon>
    </lineage>
</organism>
<protein>
    <submittedName>
        <fullName evidence="2">Uncharacterized protein</fullName>
    </submittedName>
</protein>
<sequence>MAREDMLTKHSEEGEKERCCCNEGGHCTCAYKKEPPVVYAPRIIPATNSTTSGESDGGRPRAEGTGSSLFDPDDTKHPQNRVSERDPAPDTLSTGTLDDTSRHYPSEMREGLPDGSWVGYASQAEQGGPRTGAVSAAMGNSHASTIQWHDNQLPSIEPFHPIYNNLYPFGETSEAEQHDVDTWQNAITGDWLSHDVSSIADFGQGQGFSAVDIYGSQQPLSTNAPAPIFAGTPLLEDATAGSFWHNTAL</sequence>
<evidence type="ECO:0000256" key="1">
    <source>
        <dbReference type="SAM" id="MobiDB-lite"/>
    </source>
</evidence>
<name>A0AA38R7L8_9PEZI</name>
<reference evidence="2" key="1">
    <citation type="submission" date="2022-07" db="EMBL/GenBank/DDBJ databases">
        <title>Fungi with potential for degradation of polypropylene.</title>
        <authorList>
            <person name="Gostincar C."/>
        </authorList>
    </citation>
    <scope>NUCLEOTIDE SEQUENCE</scope>
    <source>
        <strain evidence="2">EXF-13308</strain>
    </source>
</reference>
<evidence type="ECO:0000313" key="2">
    <source>
        <dbReference type="EMBL" id="KAJ9129925.1"/>
    </source>
</evidence>
<gene>
    <name evidence="2" type="ORF">NKR23_g12409</name>
</gene>
<feature type="compositionally biased region" description="Basic and acidic residues" evidence="1">
    <location>
        <begin position="73"/>
        <end position="88"/>
    </location>
</feature>
<feature type="compositionally biased region" description="Basic and acidic residues" evidence="1">
    <location>
        <begin position="1"/>
        <end position="20"/>
    </location>
</feature>
<dbReference type="Proteomes" id="UP001174694">
    <property type="component" value="Unassembled WGS sequence"/>
</dbReference>
<dbReference type="AlphaFoldDB" id="A0AA38R7L8"/>
<feature type="region of interest" description="Disordered" evidence="1">
    <location>
        <begin position="42"/>
        <end position="115"/>
    </location>
</feature>